<dbReference type="KEGG" id="dde:Dde_2885"/>
<feature type="domain" description="Glycosyl transferase family 1" evidence="1">
    <location>
        <begin position="218"/>
        <end position="352"/>
    </location>
</feature>
<proteinExistence type="predicted"/>
<dbReference type="InterPro" id="IPR028098">
    <property type="entry name" value="Glyco_trans_4-like_N"/>
</dbReference>
<dbReference type="SUPFAM" id="SSF53756">
    <property type="entry name" value="UDP-Glycosyltransferase/glycogen phosphorylase"/>
    <property type="match status" value="1"/>
</dbReference>
<sequence length="394" mass="44975">MQQSHFVNKRLVRPLENVSRRVAICFLDQYKHRGGGQQILLDLLTVAQRIGVQVSAMVPAAGDLYNDIIKQNVPVHPIPEPSLSQGRKGVLDILRLCAHILHFFIKQKRIYHSPDLFYVNGPRLIPHAMILGWLFKKPYCIHIHLEHSPLELKLLQLAIKQKCNIAMVVPSEYIRRQMTEFHPSFGSDKLRVIENGLTTAYEELQFENRFTCGRLRSIVIIGRLSPEKGHDAIQAAAAYFPDVDFHILGASDFSNNEWQQYLNQMMPKNVHFYGKIDDIPRKVRALKAQLCIVPSRCNESFGLVAIEGMALSCLTIVRNKGGLAEIAKKTNALTFVEDEELIKTIDNINRLSDQQRNTLAKEQYTATMTFFGSSCYFRRLENMLVELVSNIDCE</sequence>
<reference evidence="3 4" key="1">
    <citation type="journal article" date="2011" name="J. Bacteriol.">
        <title>Complete genome sequence and updated annotation of Desulfovibrio alaskensis G20.</title>
        <authorList>
            <person name="Hauser L.J."/>
            <person name="Land M.L."/>
            <person name="Brown S.D."/>
            <person name="Larimer F."/>
            <person name="Keller K.L."/>
            <person name="Rapp-Giles B.J."/>
            <person name="Price M.N."/>
            <person name="Lin M."/>
            <person name="Bruce D.C."/>
            <person name="Detter J.C."/>
            <person name="Tapia R."/>
            <person name="Han C.S."/>
            <person name="Goodwin L.A."/>
            <person name="Cheng J.F."/>
            <person name="Pitluck S."/>
            <person name="Copeland A."/>
            <person name="Lucas S."/>
            <person name="Nolan M."/>
            <person name="Lapidus A.L."/>
            <person name="Palumbo A.V."/>
            <person name="Wall J.D."/>
        </authorList>
    </citation>
    <scope>NUCLEOTIDE SEQUENCE [LARGE SCALE GENOMIC DNA]</scope>
    <source>
        <strain evidence="4">ATCC BAA 1058 / DSM 17464 / G20</strain>
    </source>
</reference>
<dbReference type="STRING" id="207559.Dde_2885"/>
<evidence type="ECO:0000259" key="1">
    <source>
        <dbReference type="Pfam" id="PF00534"/>
    </source>
</evidence>
<dbReference type="eggNOG" id="COG0438">
    <property type="taxonomic scope" value="Bacteria"/>
</dbReference>
<evidence type="ECO:0000259" key="2">
    <source>
        <dbReference type="Pfam" id="PF13439"/>
    </source>
</evidence>
<protein>
    <submittedName>
        <fullName evidence="3">Glycosyl transferase group 1</fullName>
    </submittedName>
</protein>
<dbReference type="CAZy" id="GT4">
    <property type="family name" value="Glycosyltransferase Family 4"/>
</dbReference>
<evidence type="ECO:0000313" key="3">
    <source>
        <dbReference type="EMBL" id="ABB39680.1"/>
    </source>
</evidence>
<dbReference type="Proteomes" id="UP000002710">
    <property type="component" value="Chromosome"/>
</dbReference>
<dbReference type="HOGENOM" id="CLU_733050_0_0_7"/>
<keyword evidence="3" id="KW-0808">Transferase</keyword>
<dbReference type="PANTHER" id="PTHR12526">
    <property type="entry name" value="GLYCOSYLTRANSFERASE"/>
    <property type="match status" value="1"/>
</dbReference>
<dbReference type="EMBL" id="CP000112">
    <property type="protein sequence ID" value="ABB39680.1"/>
    <property type="molecule type" value="Genomic_DNA"/>
</dbReference>
<gene>
    <name evidence="3" type="ordered locus">Dde_2885</name>
</gene>
<dbReference type="RefSeq" id="WP_011368672.1">
    <property type="nucleotide sequence ID" value="NC_007519.1"/>
</dbReference>
<organism evidence="3 4">
    <name type="scientific">Oleidesulfovibrio alaskensis (strain ATCC BAA-1058 / DSM 17464 / G20)</name>
    <name type="common">Desulfovibrio alaskensis</name>
    <dbReference type="NCBI Taxonomy" id="207559"/>
    <lineage>
        <taxon>Bacteria</taxon>
        <taxon>Pseudomonadati</taxon>
        <taxon>Thermodesulfobacteriota</taxon>
        <taxon>Desulfovibrionia</taxon>
        <taxon>Desulfovibrionales</taxon>
        <taxon>Desulfovibrionaceae</taxon>
        <taxon>Oleidesulfovibrio</taxon>
    </lineage>
</organism>
<evidence type="ECO:0000313" key="4">
    <source>
        <dbReference type="Proteomes" id="UP000002710"/>
    </source>
</evidence>
<dbReference type="InterPro" id="IPR001296">
    <property type="entry name" value="Glyco_trans_1"/>
</dbReference>
<name>Q30XB6_OLEA2</name>
<dbReference type="Pfam" id="PF13439">
    <property type="entry name" value="Glyco_transf_4"/>
    <property type="match status" value="1"/>
</dbReference>
<feature type="domain" description="Glycosyltransferase subfamily 4-like N-terminal" evidence="2">
    <location>
        <begin position="34"/>
        <end position="199"/>
    </location>
</feature>
<keyword evidence="4" id="KW-1185">Reference proteome</keyword>
<dbReference type="Pfam" id="PF00534">
    <property type="entry name" value="Glycos_transf_1"/>
    <property type="match status" value="1"/>
</dbReference>
<dbReference type="AlphaFoldDB" id="Q30XB6"/>
<dbReference type="Gene3D" id="3.40.50.2000">
    <property type="entry name" value="Glycogen Phosphorylase B"/>
    <property type="match status" value="2"/>
</dbReference>
<dbReference type="GO" id="GO:0016757">
    <property type="term" value="F:glycosyltransferase activity"/>
    <property type="evidence" value="ECO:0007669"/>
    <property type="project" value="InterPro"/>
</dbReference>
<accession>Q30XB6</accession>
<dbReference type="CDD" id="cd03801">
    <property type="entry name" value="GT4_PimA-like"/>
    <property type="match status" value="1"/>
</dbReference>